<dbReference type="PANTHER" id="PTHR37984">
    <property type="entry name" value="PROTEIN CBG26694"/>
    <property type="match status" value="1"/>
</dbReference>
<keyword evidence="10" id="KW-1185">Reference proteome</keyword>
<evidence type="ECO:0000313" key="9">
    <source>
        <dbReference type="EMBL" id="CAD6188776.1"/>
    </source>
</evidence>
<evidence type="ECO:0000256" key="3">
    <source>
        <dbReference type="ARBA" id="ARBA00022722"/>
    </source>
</evidence>
<dbReference type="SUPFAM" id="SSF56672">
    <property type="entry name" value="DNA/RNA polymerases"/>
    <property type="match status" value="1"/>
</dbReference>
<dbReference type="GO" id="GO:0004519">
    <property type="term" value="F:endonuclease activity"/>
    <property type="evidence" value="ECO:0007669"/>
    <property type="project" value="UniProtKB-KW"/>
</dbReference>
<dbReference type="CDD" id="cd09274">
    <property type="entry name" value="RNase_HI_RT_Ty3"/>
    <property type="match status" value="1"/>
</dbReference>
<dbReference type="OrthoDB" id="5864996at2759"/>
<protein>
    <recommendedName>
        <fullName evidence="8">Reverse transcriptase RNase H-like domain-containing protein</fullName>
    </recommendedName>
</protein>
<dbReference type="GO" id="GO:0016787">
    <property type="term" value="F:hydrolase activity"/>
    <property type="evidence" value="ECO:0007669"/>
    <property type="project" value="UniProtKB-KW"/>
</dbReference>
<evidence type="ECO:0000256" key="7">
    <source>
        <dbReference type="SAM" id="MobiDB-lite"/>
    </source>
</evidence>
<evidence type="ECO:0000256" key="4">
    <source>
        <dbReference type="ARBA" id="ARBA00022759"/>
    </source>
</evidence>
<evidence type="ECO:0000259" key="8">
    <source>
        <dbReference type="Pfam" id="PF17917"/>
    </source>
</evidence>
<evidence type="ECO:0000256" key="6">
    <source>
        <dbReference type="ARBA" id="ARBA00022918"/>
    </source>
</evidence>
<keyword evidence="4" id="KW-0255">Endonuclease</keyword>
<keyword evidence="6" id="KW-0695">RNA-directed DNA polymerase</keyword>
<feature type="compositionally biased region" description="Polar residues" evidence="7">
    <location>
        <begin position="237"/>
        <end position="254"/>
    </location>
</feature>
<evidence type="ECO:0000313" key="10">
    <source>
        <dbReference type="Proteomes" id="UP000835052"/>
    </source>
</evidence>
<comment type="caution">
    <text evidence="9">The sequence shown here is derived from an EMBL/GenBank/DDBJ whole genome shotgun (WGS) entry which is preliminary data.</text>
</comment>
<evidence type="ECO:0000256" key="2">
    <source>
        <dbReference type="ARBA" id="ARBA00022695"/>
    </source>
</evidence>
<proteinExistence type="predicted"/>
<keyword evidence="5" id="KW-0378">Hydrolase</keyword>
<dbReference type="Proteomes" id="UP000835052">
    <property type="component" value="Unassembled WGS sequence"/>
</dbReference>
<dbReference type="Pfam" id="PF17917">
    <property type="entry name" value="RT_RNaseH"/>
    <property type="match status" value="1"/>
</dbReference>
<dbReference type="InterPro" id="IPR050951">
    <property type="entry name" value="Retrovirus_Pol_polyprotein"/>
</dbReference>
<dbReference type="InterPro" id="IPR041373">
    <property type="entry name" value="RT_RNaseH"/>
</dbReference>
<feature type="domain" description="Reverse transcriptase RNase H-like" evidence="8">
    <location>
        <begin position="20"/>
        <end position="129"/>
    </location>
</feature>
<dbReference type="GO" id="GO:0003964">
    <property type="term" value="F:RNA-directed DNA polymerase activity"/>
    <property type="evidence" value="ECO:0007669"/>
    <property type="project" value="UniProtKB-KW"/>
</dbReference>
<dbReference type="AlphaFoldDB" id="A0A8S1GXY2"/>
<feature type="compositionally biased region" description="Basic and acidic residues" evidence="7">
    <location>
        <begin position="272"/>
        <end position="282"/>
    </location>
</feature>
<reference evidence="9" key="1">
    <citation type="submission" date="2020-10" db="EMBL/GenBank/DDBJ databases">
        <authorList>
            <person name="Kikuchi T."/>
        </authorList>
    </citation>
    <scope>NUCLEOTIDE SEQUENCE</scope>
    <source>
        <strain evidence="9">NKZ352</strain>
    </source>
</reference>
<accession>A0A8S1GXY2</accession>
<organism evidence="9 10">
    <name type="scientific">Caenorhabditis auriculariae</name>
    <dbReference type="NCBI Taxonomy" id="2777116"/>
    <lineage>
        <taxon>Eukaryota</taxon>
        <taxon>Metazoa</taxon>
        <taxon>Ecdysozoa</taxon>
        <taxon>Nematoda</taxon>
        <taxon>Chromadorea</taxon>
        <taxon>Rhabditida</taxon>
        <taxon>Rhabditina</taxon>
        <taxon>Rhabditomorpha</taxon>
        <taxon>Rhabditoidea</taxon>
        <taxon>Rhabditidae</taxon>
        <taxon>Peloderinae</taxon>
        <taxon>Caenorhabditis</taxon>
    </lineage>
</organism>
<name>A0A8S1GXY2_9PELO</name>
<sequence length="352" mass="39884">MAIDKIKKILVDSGTLAHYDPTEQIVLATDASDYGLGAVIYHKYRDGTEKVIAYASRTLTGSEKNYAQIEKEALGIIYGIEKFNQYLYGRKFLLFTDHKPLLKIFGPKEGLPVVAAKRLQRWALKLMTYSYEIEYRNTEKFGNADGLSRLPNPDERVSEDSQQVEGEILALHEEAIAGLPVTAEEIAKEVAKDSALQKILPYVQGRWKRHLNQMKKFVSKGEGDSGNTEIVIEKRTVVQQKEPTQEDVGQTISQEEQEPRRTAATSKKKRHEQAPPEQHQEELPFVPTYLRLHRLQQSINSLKEQMEIINHSYRPRFASSLAVASSLGLTTSLLNFILPHLVNKTIVGYSSF</sequence>
<keyword evidence="2" id="KW-0548">Nucleotidyltransferase</keyword>
<gene>
    <name evidence="9" type="ORF">CAUJ_LOCUS4695</name>
</gene>
<evidence type="ECO:0000256" key="1">
    <source>
        <dbReference type="ARBA" id="ARBA00022679"/>
    </source>
</evidence>
<keyword evidence="3" id="KW-0540">Nuclease</keyword>
<dbReference type="EMBL" id="CAJGYM010000009">
    <property type="protein sequence ID" value="CAD6188776.1"/>
    <property type="molecule type" value="Genomic_DNA"/>
</dbReference>
<evidence type="ECO:0000256" key="5">
    <source>
        <dbReference type="ARBA" id="ARBA00022801"/>
    </source>
</evidence>
<dbReference type="InterPro" id="IPR043502">
    <property type="entry name" value="DNA/RNA_pol_sf"/>
</dbReference>
<keyword evidence="1" id="KW-0808">Transferase</keyword>
<dbReference type="PANTHER" id="PTHR37984:SF5">
    <property type="entry name" value="PROTEIN NYNRIN-LIKE"/>
    <property type="match status" value="1"/>
</dbReference>
<feature type="region of interest" description="Disordered" evidence="7">
    <location>
        <begin position="234"/>
        <end position="282"/>
    </location>
</feature>